<dbReference type="EMBL" id="VNIM01000098">
    <property type="protein sequence ID" value="TVV71086.1"/>
    <property type="molecule type" value="Genomic_DNA"/>
</dbReference>
<dbReference type="OrthoDB" id="7353682at2"/>
<comment type="caution">
    <text evidence="1">The sequence shown here is derived from an EMBL/GenBank/DDBJ whole genome shotgun (WGS) entry which is preliminary data.</text>
</comment>
<accession>A0A558QVB7</accession>
<dbReference type="AlphaFoldDB" id="A0A558QVB7"/>
<dbReference type="PANTHER" id="PTHR35841:SF1">
    <property type="entry name" value="PHOSPHONATES-BINDING PERIPLASMIC PROTEIN"/>
    <property type="match status" value="1"/>
</dbReference>
<gene>
    <name evidence="1" type="ORF">FOY91_17600</name>
</gene>
<dbReference type="Gene3D" id="3.40.190.10">
    <property type="entry name" value="Periplasmic binding protein-like II"/>
    <property type="match status" value="1"/>
</dbReference>
<dbReference type="SUPFAM" id="SSF53850">
    <property type="entry name" value="Periplasmic binding protein-like II"/>
    <property type="match status" value="1"/>
</dbReference>
<protein>
    <submittedName>
        <fullName evidence="1">PhnD/SsuA/transferrin family substrate-binding protein</fullName>
    </submittedName>
</protein>
<evidence type="ECO:0000313" key="1">
    <source>
        <dbReference type="EMBL" id="TVV71086.1"/>
    </source>
</evidence>
<sequence length="268" mass="28740">MRVASLGMYDRPEVRAANDRLWQAIATRLAARGVADVPEALDRARPLGELWDDPALLLGQTCGYPFVTTGRGRLRYVATPRYRVAGCSGARYRSRIVVRADDPAEKAADLRGARAAVNEWRSNSGMNLFRAAIAPLAARAPFFSEVVVTGGHDASARAVAEGRADVAAIDVVSFAHLQRWEPDVAARLRTVAWTPDAAGLPLVTSIHTSDADVAAIGAVLDEVAADPALEETRATLMIGNFARIAPARYEALLALEQRAIRAGYPTLA</sequence>
<dbReference type="Proteomes" id="UP000318681">
    <property type="component" value="Unassembled WGS sequence"/>
</dbReference>
<dbReference type="RefSeq" id="WP_145154745.1">
    <property type="nucleotide sequence ID" value="NZ_VNIM01000098.1"/>
</dbReference>
<proteinExistence type="predicted"/>
<dbReference type="Pfam" id="PF12974">
    <property type="entry name" value="Phosphonate-bd"/>
    <property type="match status" value="1"/>
</dbReference>
<keyword evidence="2" id="KW-1185">Reference proteome</keyword>
<dbReference type="PANTHER" id="PTHR35841">
    <property type="entry name" value="PHOSPHONATES-BINDING PERIPLASMIC PROTEIN"/>
    <property type="match status" value="1"/>
</dbReference>
<organism evidence="1 2">
    <name type="scientific">Alterirhizorhabdus solaris</name>
    <dbReference type="NCBI Taxonomy" id="2529389"/>
    <lineage>
        <taxon>Bacteria</taxon>
        <taxon>Pseudomonadati</taxon>
        <taxon>Pseudomonadota</taxon>
        <taxon>Alphaproteobacteria</taxon>
        <taxon>Sphingomonadales</taxon>
        <taxon>Rhizorhabdaceae</taxon>
        <taxon>Alterirhizorhabdus</taxon>
    </lineage>
</organism>
<name>A0A558QVB7_9SPHN</name>
<reference evidence="1 2" key="1">
    <citation type="submission" date="2019-07" db="EMBL/GenBank/DDBJ databases">
        <title>Sphingomonas solaris sp. nov., isolated from a solar panel from Boston, Massachusetts.</title>
        <authorList>
            <person name="Tanner K."/>
            <person name="Pascual J."/>
            <person name="Mancuso C."/>
            <person name="Pereto J."/>
            <person name="Khalil A."/>
            <person name="Vilanova C."/>
        </authorList>
    </citation>
    <scope>NUCLEOTIDE SEQUENCE [LARGE SCALE GENOMIC DNA]</scope>
    <source>
        <strain evidence="1 2">R4DWN</strain>
    </source>
</reference>
<evidence type="ECO:0000313" key="2">
    <source>
        <dbReference type="Proteomes" id="UP000318681"/>
    </source>
</evidence>